<dbReference type="Proteomes" id="UP001164963">
    <property type="component" value="Chromosome"/>
</dbReference>
<name>A0ABY6Q2L1_9ACTN</name>
<dbReference type="Gene3D" id="3.10.350.10">
    <property type="entry name" value="LysM domain"/>
    <property type="match status" value="1"/>
</dbReference>
<feature type="region of interest" description="Disordered" evidence="1">
    <location>
        <begin position="869"/>
        <end position="923"/>
    </location>
</feature>
<dbReference type="InterPro" id="IPR018392">
    <property type="entry name" value="LysM"/>
</dbReference>
<keyword evidence="5" id="KW-1185">Reference proteome</keyword>
<proteinExistence type="predicted"/>
<organism evidence="4 5">
    <name type="scientific">Streptomyces drozdowiczii</name>
    <dbReference type="NCBI Taxonomy" id="202862"/>
    <lineage>
        <taxon>Bacteria</taxon>
        <taxon>Bacillati</taxon>
        <taxon>Actinomycetota</taxon>
        <taxon>Actinomycetes</taxon>
        <taxon>Kitasatosporales</taxon>
        <taxon>Streptomycetaceae</taxon>
        <taxon>Streptomyces</taxon>
    </lineage>
</organism>
<feature type="transmembrane region" description="Helical" evidence="2">
    <location>
        <begin position="109"/>
        <end position="132"/>
    </location>
</feature>
<evidence type="ECO:0000313" key="4">
    <source>
        <dbReference type="EMBL" id="UZK58249.1"/>
    </source>
</evidence>
<feature type="compositionally biased region" description="Polar residues" evidence="1">
    <location>
        <begin position="878"/>
        <end position="892"/>
    </location>
</feature>
<dbReference type="PANTHER" id="PTHR34700:SF4">
    <property type="entry name" value="PHAGE-LIKE ELEMENT PBSX PROTEIN XKDP"/>
    <property type="match status" value="1"/>
</dbReference>
<evidence type="ECO:0000256" key="2">
    <source>
        <dbReference type="SAM" id="Phobius"/>
    </source>
</evidence>
<dbReference type="PANTHER" id="PTHR34700">
    <property type="entry name" value="POTASSIUM BINDING PROTEIN KBP"/>
    <property type="match status" value="1"/>
</dbReference>
<keyword evidence="2" id="KW-0472">Membrane</keyword>
<feature type="region of interest" description="Disordered" evidence="1">
    <location>
        <begin position="222"/>
        <end position="247"/>
    </location>
</feature>
<feature type="region of interest" description="Disordered" evidence="1">
    <location>
        <begin position="804"/>
        <end position="828"/>
    </location>
</feature>
<evidence type="ECO:0000313" key="5">
    <source>
        <dbReference type="Proteomes" id="UP001164963"/>
    </source>
</evidence>
<protein>
    <submittedName>
        <fullName evidence="4">LysM peptidoglycan-binding domain-containing protein</fullName>
    </submittedName>
</protein>
<feature type="domain" description="LysM" evidence="3">
    <location>
        <begin position="246"/>
        <end position="302"/>
    </location>
</feature>
<evidence type="ECO:0000259" key="3">
    <source>
        <dbReference type="PROSITE" id="PS51782"/>
    </source>
</evidence>
<reference evidence="4" key="1">
    <citation type="journal article" date="2022" name="Front. Microbiol.">
        <title>Mirubactin C rescues the lethal effect of cell wall biosynthesis mutations in Bacillus subtilis.</title>
        <authorList>
            <person name="Kepplinger B."/>
            <person name="Wen X."/>
            <person name="Tyler A.R."/>
            <person name="Kim B.Y."/>
            <person name="Brown J."/>
            <person name="Banks P."/>
            <person name="Dashti Y."/>
            <person name="Mackenzie E.S."/>
            <person name="Wills C."/>
            <person name="Kawai Y."/>
            <person name="Waldron K.J."/>
            <person name="Allenby N.E.E."/>
            <person name="Wu L.J."/>
            <person name="Hall M.J."/>
            <person name="Errington J."/>
        </authorList>
    </citation>
    <scope>NUCLEOTIDE SEQUENCE</scope>
    <source>
        <strain evidence="4">MDA8-470</strain>
    </source>
</reference>
<accession>A0ABY6Q2L1</accession>
<feature type="region of interest" description="Disordered" evidence="1">
    <location>
        <begin position="277"/>
        <end position="428"/>
    </location>
</feature>
<dbReference type="PROSITE" id="PS51782">
    <property type="entry name" value="LYSM"/>
    <property type="match status" value="1"/>
</dbReference>
<dbReference type="InterPro" id="IPR052196">
    <property type="entry name" value="Bact_Kbp"/>
</dbReference>
<dbReference type="SMART" id="SM00257">
    <property type="entry name" value="LysM"/>
    <property type="match status" value="2"/>
</dbReference>
<dbReference type="InterPro" id="IPR036779">
    <property type="entry name" value="LysM_dom_sf"/>
</dbReference>
<dbReference type="RefSeq" id="WP_265546834.1">
    <property type="nucleotide sequence ID" value="NZ_CP098740.1"/>
</dbReference>
<feature type="transmembrane region" description="Helical" evidence="2">
    <location>
        <begin position="62"/>
        <end position="89"/>
    </location>
</feature>
<sequence>MANRSPAPLRAAGTVLRALLGLSLLAALVLGAPFLLLTVGHQPTELPGGTELLTQQDDGSLLLVVMTCIGWAAWAAFAFSVLVELIAVLRRRSAPRIRGLGGMQSLASFLIGGIVLLAPTAASAATVAPAVAATVSHTDGQGAHNTGDTPAPPVAKLQHTVTSATESPWELAQTYLGSGPRWRDIAALNPDIPELIAGDQYLPQGAVLTLPQDARLPVPIASASETADRPTSTMHQQGTADEEAATTYTVRPGDYLSKIAETELGDGDRWPELYEANRGSEQPYGHTFTDPDRIYPGQELALPGTVRPDQPGARTAPDRSTTSRTGQQNAPETNEHQATPTPEKEHAQGATPRAQQPQQSEPGAGAAGEQTREPTRAAPTGSTAADPGPSRPAAPEANTTPSAPTPTESTTTAAAPAGGQEKETSAAGTRAGRIGLGATGFLAAALVGSLAYRRMMQQRRRRRGHRIAMPSGRTAETERAMRSVDAGVELALLADALRTVALNLAQEGRPLPEITTVQLGARGVRLHLAEAVAPVAPFTAAPDESAQWWCPAGTRELLPAEELRDVDPPFPALAVLGEDEDGAIVLIDLEHVGALHLTGTGRLAFLRTLALSLALTPLAEQIEIAVAGEDTAPGLSMLDGNRVTPYPDLGDAVRVLEQHQAGQQQVLGEFGEEGSLSVARASEDLVEELWPLVVLADLDMCPDGEQSQGRLWQVLEAPVRSAMAIVTSSTVAPDRGGVWCVDTDAGELTVPGSGVRVRLVTVTEEEYIDVLELGLTADSPTDHPGPPLGPRNLILLPRLCRTTTKSRRTRKRAPTPRASAARAGRACGGRVSWSGWPIWTTNPTHPRSVPSTKAHRSIRSRLRLWLRRRPRRLAKSCPHSSPQPRSASGCRSRSTRARPGPSKKGPTSPPRPQPTMPTSTLTAIRARWSVCSGRWS</sequence>
<feature type="compositionally biased region" description="Low complexity" evidence="1">
    <location>
        <begin position="393"/>
        <end position="417"/>
    </location>
</feature>
<dbReference type="CDD" id="cd00118">
    <property type="entry name" value="LysM"/>
    <property type="match status" value="1"/>
</dbReference>
<gene>
    <name evidence="4" type="ORF">NEH16_32955</name>
</gene>
<dbReference type="EMBL" id="CP098740">
    <property type="protein sequence ID" value="UZK58249.1"/>
    <property type="molecule type" value="Genomic_DNA"/>
</dbReference>
<evidence type="ECO:0000256" key="1">
    <source>
        <dbReference type="SAM" id="MobiDB-lite"/>
    </source>
</evidence>
<keyword evidence="2" id="KW-1133">Transmembrane helix</keyword>
<feature type="compositionally biased region" description="Low complexity" evidence="1">
    <location>
        <begin position="815"/>
        <end position="828"/>
    </location>
</feature>
<feature type="compositionally biased region" description="Polar residues" evidence="1">
    <location>
        <begin position="223"/>
        <end position="239"/>
    </location>
</feature>
<feature type="compositionally biased region" description="Basic residues" evidence="1">
    <location>
        <begin position="804"/>
        <end position="814"/>
    </location>
</feature>
<keyword evidence="2" id="KW-0812">Transmembrane</keyword>
<feature type="compositionally biased region" description="Polar residues" evidence="1">
    <location>
        <begin position="318"/>
        <end position="340"/>
    </location>
</feature>
<dbReference type="Pfam" id="PF01476">
    <property type="entry name" value="LysM"/>
    <property type="match status" value="1"/>
</dbReference>